<evidence type="ECO:0000313" key="2">
    <source>
        <dbReference type="EMBL" id="ATZ22134.1"/>
    </source>
</evidence>
<keyword evidence="1" id="KW-1133">Transmembrane helix</keyword>
<evidence type="ECO:0000313" key="3">
    <source>
        <dbReference type="EMBL" id="ATZ29437.1"/>
    </source>
</evidence>
<keyword evidence="4" id="KW-1185">Reference proteome</keyword>
<sequence length="127" mass="13687">MALTALVFLAVPWLLLALIPMRNPSARRLWLGIVLCVSILTVAFAAYYGVQHTGDYASDDERPSGVMTSDAAEAYRNNDAISPRWMPVVFAAMAVGPGAVAALLRLALSRPDRTPHYPPPPSYPPAP</sequence>
<dbReference type="AlphaFoldDB" id="A0A2K8P5X2"/>
<proteinExistence type="predicted"/>
<feature type="transmembrane region" description="Helical" evidence="1">
    <location>
        <begin position="85"/>
        <end position="108"/>
    </location>
</feature>
<dbReference type="EMBL" id="CP024985">
    <property type="protein sequence ID" value="ATZ29437.1"/>
    <property type="molecule type" value="Genomic_DNA"/>
</dbReference>
<accession>A0A2K8P5X2</accession>
<feature type="transmembrane region" description="Helical" evidence="1">
    <location>
        <begin position="6"/>
        <end position="22"/>
    </location>
</feature>
<dbReference type="KEGG" id="slx:SLAV_01025"/>
<reference evidence="2 4" key="1">
    <citation type="submission" date="2017-11" db="EMBL/GenBank/DDBJ databases">
        <title>Complete genome sequence of Streptomyces lavendulae subsp. lavendulae CCM 3239 (formerly 'Streptomyces aureofaciens CCM 3239'), the producer of the angucycline-type antibiotic auricin.</title>
        <authorList>
            <person name="Busche T."/>
            <person name="Novakova R."/>
            <person name="Al'Dilaimi A."/>
            <person name="Homerova D."/>
            <person name="Feckova L."/>
            <person name="Rezuchova B."/>
            <person name="Mingyar E."/>
            <person name="Csolleiova D."/>
            <person name="Bekeova C."/>
            <person name="Winkler A."/>
            <person name="Sevcikova B."/>
            <person name="Kalinowski J."/>
            <person name="Kormanec J."/>
            <person name="Ruckert C."/>
        </authorList>
    </citation>
    <scope>NUCLEOTIDE SEQUENCE [LARGE SCALE GENOMIC DNA]</scope>
    <source>
        <strain evidence="2 4">CCM 3239</strain>
    </source>
</reference>
<name>A0A2K8P5X2_STRLA</name>
<keyword evidence="1" id="KW-0812">Transmembrane</keyword>
<evidence type="ECO:0000313" key="4">
    <source>
        <dbReference type="Proteomes" id="UP000231791"/>
    </source>
</evidence>
<dbReference type="Proteomes" id="UP000231791">
    <property type="component" value="Chromosome"/>
</dbReference>
<gene>
    <name evidence="2" type="ORF">SLAV_01025</name>
    <name evidence="3" type="ORF">SLAV_38365</name>
</gene>
<organism evidence="2 4">
    <name type="scientific">Streptomyces lavendulae subsp. lavendulae</name>
    <dbReference type="NCBI Taxonomy" id="58340"/>
    <lineage>
        <taxon>Bacteria</taxon>
        <taxon>Bacillati</taxon>
        <taxon>Actinomycetota</taxon>
        <taxon>Actinomycetes</taxon>
        <taxon>Kitasatosporales</taxon>
        <taxon>Streptomycetaceae</taxon>
        <taxon>Streptomyces</taxon>
    </lineage>
</organism>
<protein>
    <submittedName>
        <fullName evidence="2">Uncharacterized protein</fullName>
    </submittedName>
</protein>
<feature type="transmembrane region" description="Helical" evidence="1">
    <location>
        <begin position="29"/>
        <end position="50"/>
    </location>
</feature>
<evidence type="ECO:0000256" key="1">
    <source>
        <dbReference type="SAM" id="Phobius"/>
    </source>
</evidence>
<dbReference type="EMBL" id="CP024985">
    <property type="protein sequence ID" value="ATZ22134.1"/>
    <property type="molecule type" value="Genomic_DNA"/>
</dbReference>
<dbReference type="KEGG" id="slx:SLAV_38365"/>
<keyword evidence="1" id="KW-0472">Membrane</keyword>